<accession>A0ABS8XC57</accession>
<dbReference type="RefSeq" id="WP_233391085.1">
    <property type="nucleotide sequence ID" value="NZ_JAJTWT010000003.1"/>
</dbReference>
<keyword evidence="1" id="KW-0812">Transmembrane</keyword>
<dbReference type="Pfam" id="PF09600">
    <property type="entry name" value="Cyd_oper_YbgE"/>
    <property type="match status" value="1"/>
</dbReference>
<organism evidence="2 3">
    <name type="scientific">Pelomonas caseinilytica</name>
    <dbReference type="NCBI Taxonomy" id="2906763"/>
    <lineage>
        <taxon>Bacteria</taxon>
        <taxon>Pseudomonadati</taxon>
        <taxon>Pseudomonadota</taxon>
        <taxon>Betaproteobacteria</taxon>
        <taxon>Burkholderiales</taxon>
        <taxon>Sphaerotilaceae</taxon>
        <taxon>Roseateles</taxon>
    </lineage>
</organism>
<feature type="transmembrane region" description="Helical" evidence="1">
    <location>
        <begin position="42"/>
        <end position="62"/>
    </location>
</feature>
<keyword evidence="3" id="KW-1185">Reference proteome</keyword>
<evidence type="ECO:0000256" key="1">
    <source>
        <dbReference type="SAM" id="Phobius"/>
    </source>
</evidence>
<keyword evidence="1" id="KW-0472">Membrane</keyword>
<feature type="transmembrane region" description="Helical" evidence="1">
    <location>
        <begin position="69"/>
        <end position="88"/>
    </location>
</feature>
<protein>
    <submittedName>
        <fullName evidence="2">Cyd operon YbgE family protein</fullName>
    </submittedName>
</protein>
<gene>
    <name evidence="2" type="ORF">LXT12_08375</name>
</gene>
<comment type="caution">
    <text evidence="2">The sequence shown here is derived from an EMBL/GenBank/DDBJ whole genome shotgun (WGS) entry which is preliminary data.</text>
</comment>
<dbReference type="Proteomes" id="UP001201463">
    <property type="component" value="Unassembled WGS sequence"/>
</dbReference>
<name>A0ABS8XC57_9BURK</name>
<evidence type="ECO:0000313" key="2">
    <source>
        <dbReference type="EMBL" id="MCE4537263.1"/>
    </source>
</evidence>
<proteinExistence type="predicted"/>
<dbReference type="EMBL" id="JAJTWT010000003">
    <property type="protein sequence ID" value="MCE4537263.1"/>
    <property type="molecule type" value="Genomic_DNA"/>
</dbReference>
<keyword evidence="1" id="KW-1133">Transmembrane helix</keyword>
<reference evidence="2 3" key="1">
    <citation type="submission" date="2021-12" db="EMBL/GenBank/DDBJ databases">
        <title>Genome seq of p7.</title>
        <authorList>
            <person name="Seo T."/>
        </authorList>
    </citation>
    <scope>NUCLEOTIDE SEQUENCE [LARGE SCALE GENOMIC DNA]</scope>
    <source>
        <strain evidence="2 3">P7</strain>
    </source>
</reference>
<evidence type="ECO:0000313" key="3">
    <source>
        <dbReference type="Proteomes" id="UP001201463"/>
    </source>
</evidence>
<sequence length="98" mass="10548">MSRNAGTGLHWPALLTGLALMLAGTAYPRLFAQADGRADHGLAVLLFWAMSAGFVRGVGFVPRQRPWRWLFSGQACMAALVLAALWAGRTHGLQFVPA</sequence>
<dbReference type="InterPro" id="IPR011846">
    <property type="entry name" value="Cyd_oper_YbgE"/>
</dbReference>